<evidence type="ECO:0000313" key="1">
    <source>
        <dbReference type="EMBL" id="JAE27910.1"/>
    </source>
</evidence>
<accession>A0A0A9GRW4</accession>
<organism evidence="1">
    <name type="scientific">Arundo donax</name>
    <name type="common">Giant reed</name>
    <name type="synonym">Donax arundinaceus</name>
    <dbReference type="NCBI Taxonomy" id="35708"/>
    <lineage>
        <taxon>Eukaryota</taxon>
        <taxon>Viridiplantae</taxon>
        <taxon>Streptophyta</taxon>
        <taxon>Embryophyta</taxon>
        <taxon>Tracheophyta</taxon>
        <taxon>Spermatophyta</taxon>
        <taxon>Magnoliopsida</taxon>
        <taxon>Liliopsida</taxon>
        <taxon>Poales</taxon>
        <taxon>Poaceae</taxon>
        <taxon>PACMAD clade</taxon>
        <taxon>Arundinoideae</taxon>
        <taxon>Arundineae</taxon>
        <taxon>Arundo</taxon>
    </lineage>
</organism>
<proteinExistence type="predicted"/>
<reference evidence="1" key="2">
    <citation type="journal article" date="2015" name="Data Brief">
        <title>Shoot transcriptome of the giant reed, Arundo donax.</title>
        <authorList>
            <person name="Barrero R.A."/>
            <person name="Guerrero F.D."/>
            <person name="Moolhuijzen P."/>
            <person name="Goolsby J.A."/>
            <person name="Tidwell J."/>
            <person name="Bellgard S.E."/>
            <person name="Bellgard M.I."/>
        </authorList>
    </citation>
    <scope>NUCLEOTIDE SEQUENCE</scope>
    <source>
        <tissue evidence="1">Shoot tissue taken approximately 20 cm above the soil surface</tissue>
    </source>
</reference>
<sequence>MIRRKRRRELTTSPH</sequence>
<dbReference type="EMBL" id="GBRH01169986">
    <property type="protein sequence ID" value="JAE27910.1"/>
    <property type="molecule type" value="Transcribed_RNA"/>
</dbReference>
<protein>
    <submittedName>
        <fullName evidence="1">Uncharacterized protein</fullName>
    </submittedName>
</protein>
<reference evidence="1" key="1">
    <citation type="submission" date="2014-09" db="EMBL/GenBank/DDBJ databases">
        <authorList>
            <person name="Magalhaes I.L.F."/>
            <person name="Oliveira U."/>
            <person name="Santos F.R."/>
            <person name="Vidigal T.H.D.A."/>
            <person name="Brescovit A.D."/>
            <person name="Santos A.J."/>
        </authorList>
    </citation>
    <scope>NUCLEOTIDE SEQUENCE</scope>
    <source>
        <tissue evidence="1">Shoot tissue taken approximately 20 cm above the soil surface</tissue>
    </source>
</reference>
<name>A0A0A9GRW4_ARUDO</name>